<evidence type="ECO:0000256" key="3">
    <source>
        <dbReference type="ARBA" id="ARBA00022679"/>
    </source>
</evidence>
<keyword evidence="3" id="KW-0808">Transferase</keyword>
<dbReference type="InterPro" id="IPR002052">
    <property type="entry name" value="DNA_methylase_N6_adenine_CS"/>
</dbReference>
<dbReference type="KEGG" id="omr:OXIME_001720"/>
<dbReference type="PANTHER" id="PTHR45875:SF1">
    <property type="entry name" value="METHYLTRANSFERASE N6AMT1"/>
    <property type="match status" value="1"/>
</dbReference>
<proteinExistence type="inferred from homology"/>
<dbReference type="GO" id="GO:0035657">
    <property type="term" value="C:eRF1 methyltransferase complex"/>
    <property type="evidence" value="ECO:0007669"/>
    <property type="project" value="TreeGrafter"/>
</dbReference>
<dbReference type="InterPro" id="IPR007848">
    <property type="entry name" value="Small_mtfrase_dom"/>
</dbReference>
<gene>
    <name evidence="6" type="ORF">OXIME_001720</name>
</gene>
<evidence type="ECO:0000256" key="4">
    <source>
        <dbReference type="ARBA" id="ARBA00022691"/>
    </source>
</evidence>
<protein>
    <submittedName>
        <fullName evidence="6">Methyltransferase</fullName>
    </submittedName>
</protein>
<keyword evidence="4" id="KW-0949">S-adenosyl-L-methionine</keyword>
<dbReference type="InterPro" id="IPR004557">
    <property type="entry name" value="PrmC-related"/>
</dbReference>
<dbReference type="Pfam" id="PF05175">
    <property type="entry name" value="MTS"/>
    <property type="match status" value="1"/>
</dbReference>
<sequence>MLNYRGVTIKPCAGVYQPAEDSFLMVDAIKCGKNVLEIGTGTGIISIYCASNGSKCTATDISEKALECARFNAELNGVKIEFIHSNLFLNIRGKYDTIIFNPPYLPTDDNIEESEQWDGGPDGFRVTRQFLKCAWKFLEKNGEVYLILSDLTDINSLIAEFKNYNFNKLGENTFESERIIVFSARPA</sequence>
<dbReference type="EMBL" id="CP133772">
    <property type="protein sequence ID" value="WYY01123.1"/>
    <property type="molecule type" value="Genomic_DNA"/>
</dbReference>
<evidence type="ECO:0000256" key="1">
    <source>
        <dbReference type="ARBA" id="ARBA00006149"/>
    </source>
</evidence>
<organism evidence="6 7">
    <name type="scientific">Oxyplasma meridianum</name>
    <dbReference type="NCBI Taxonomy" id="3073602"/>
    <lineage>
        <taxon>Archaea</taxon>
        <taxon>Methanobacteriati</taxon>
        <taxon>Thermoplasmatota</taxon>
        <taxon>Thermoplasmata</taxon>
        <taxon>Thermoplasmatales</taxon>
        <taxon>Thermoplasmataceae</taxon>
        <taxon>Oxyplasma</taxon>
    </lineage>
</organism>
<dbReference type="GO" id="GO:0003676">
    <property type="term" value="F:nucleic acid binding"/>
    <property type="evidence" value="ECO:0007669"/>
    <property type="project" value="InterPro"/>
</dbReference>
<dbReference type="GO" id="GO:0008276">
    <property type="term" value="F:protein methyltransferase activity"/>
    <property type="evidence" value="ECO:0007669"/>
    <property type="project" value="TreeGrafter"/>
</dbReference>
<dbReference type="CDD" id="cd02440">
    <property type="entry name" value="AdoMet_MTases"/>
    <property type="match status" value="1"/>
</dbReference>
<evidence type="ECO:0000313" key="7">
    <source>
        <dbReference type="Proteomes" id="UP001451606"/>
    </source>
</evidence>
<evidence type="ECO:0000313" key="6">
    <source>
        <dbReference type="EMBL" id="WYY01123.1"/>
    </source>
</evidence>
<name>A0AAX4NIE7_9ARCH</name>
<dbReference type="PROSITE" id="PS00092">
    <property type="entry name" value="N6_MTASE"/>
    <property type="match status" value="1"/>
</dbReference>
<keyword evidence="2 6" id="KW-0489">Methyltransferase</keyword>
<dbReference type="GeneID" id="95968458"/>
<feature type="domain" description="Methyltransferase small" evidence="5">
    <location>
        <begin position="27"/>
        <end position="163"/>
    </location>
</feature>
<evidence type="ECO:0000256" key="2">
    <source>
        <dbReference type="ARBA" id="ARBA00022603"/>
    </source>
</evidence>
<dbReference type="NCBIfam" id="NF011529">
    <property type="entry name" value="PRK14968.1-3"/>
    <property type="match status" value="1"/>
</dbReference>
<dbReference type="PANTHER" id="PTHR45875">
    <property type="entry name" value="METHYLTRANSFERASE N6AMT1"/>
    <property type="match status" value="1"/>
</dbReference>
<dbReference type="Gene3D" id="3.40.50.150">
    <property type="entry name" value="Vaccinia Virus protein VP39"/>
    <property type="match status" value="1"/>
</dbReference>
<dbReference type="GO" id="GO:0008757">
    <property type="term" value="F:S-adenosylmethionine-dependent methyltransferase activity"/>
    <property type="evidence" value="ECO:0007669"/>
    <property type="project" value="TreeGrafter"/>
</dbReference>
<dbReference type="RefSeq" id="WP_393971442.1">
    <property type="nucleotide sequence ID" value="NZ_CP133772.1"/>
</dbReference>
<comment type="similarity">
    <text evidence="1">Belongs to the eukaryotic/archaeal PrmC-related family.</text>
</comment>
<dbReference type="Proteomes" id="UP001451606">
    <property type="component" value="Chromosome"/>
</dbReference>
<dbReference type="SUPFAM" id="SSF53335">
    <property type="entry name" value="S-adenosyl-L-methionine-dependent methyltransferases"/>
    <property type="match status" value="1"/>
</dbReference>
<reference evidence="6 7" key="1">
    <citation type="submission" date="2023-09" db="EMBL/GenBank/DDBJ databases">
        <authorList>
            <person name="Golyshina O.V."/>
            <person name="Lunev E.A."/>
            <person name="Bargiela R."/>
            <person name="Gaines M.C."/>
            <person name="Daum B."/>
            <person name="Bale N.J."/>
            <person name="Koenen M."/>
            <person name="Sinninghe Damst J.S."/>
            <person name="Yakimov M."/>
            <person name="Golyshin P.N."/>
        </authorList>
    </citation>
    <scope>NUCLEOTIDE SEQUENCE [LARGE SCALE GENOMIC DNA]</scope>
    <source>
        <strain evidence="6 7">M1</strain>
    </source>
</reference>
<evidence type="ECO:0000259" key="5">
    <source>
        <dbReference type="Pfam" id="PF05175"/>
    </source>
</evidence>
<dbReference type="AlphaFoldDB" id="A0AAX4NIE7"/>
<dbReference type="NCBIfam" id="TIGR00537">
    <property type="entry name" value="hemK_rel_arch"/>
    <property type="match status" value="1"/>
</dbReference>
<accession>A0AAX4NIE7</accession>
<dbReference type="InterPro" id="IPR029063">
    <property type="entry name" value="SAM-dependent_MTases_sf"/>
</dbReference>
<dbReference type="GO" id="GO:0032259">
    <property type="term" value="P:methylation"/>
    <property type="evidence" value="ECO:0007669"/>
    <property type="project" value="UniProtKB-KW"/>
</dbReference>
<keyword evidence="7" id="KW-1185">Reference proteome</keyword>
<dbReference type="InterPro" id="IPR052190">
    <property type="entry name" value="Euk-Arch_PrmC-MTase"/>
</dbReference>